<accession>A0ABS2KEB4</accession>
<dbReference type="Proteomes" id="UP001430193">
    <property type="component" value="Unassembled WGS sequence"/>
</dbReference>
<organism evidence="1 2">
    <name type="scientific">Dyella mobilis</name>
    <dbReference type="NCBI Taxonomy" id="1849582"/>
    <lineage>
        <taxon>Bacteria</taxon>
        <taxon>Pseudomonadati</taxon>
        <taxon>Pseudomonadota</taxon>
        <taxon>Gammaproteobacteria</taxon>
        <taxon>Lysobacterales</taxon>
        <taxon>Rhodanobacteraceae</taxon>
        <taxon>Dyella</taxon>
    </lineage>
</organism>
<evidence type="ECO:0000313" key="1">
    <source>
        <dbReference type="EMBL" id="MBM7129521.1"/>
    </source>
</evidence>
<protein>
    <recommendedName>
        <fullName evidence="3">VWA domain-containing protein</fullName>
    </recommendedName>
</protein>
<sequence>MGSARWNPADWDRYAASTSSKSRDAIFASRGMNPAFDPKHISVRESVDSDVNPQSTPLIVALDVTGSMGTIPEALIKGSLGTFIEEVYSRKPVTDPHLMFMGVGDAFYDRAPLQVTQFEADLRIAEQLAAMFLEGGGGGNKSESYHLPWYFAGLRTKIDSMAKRHTKGYLFTVGDEEVPPALTVAQAQAVFGDTIERDYSPADLLALAERSYHVFHIIVEQGNACRAPASRAAVFETWRELMGQRVIPLSDYTRLSEVLVSTIQANEGAHVADVAASWSGDTALVVRHALAGLTSPSAGPAPALTRF</sequence>
<gene>
    <name evidence="1" type="ORF">ISS99_08295</name>
</gene>
<proteinExistence type="predicted"/>
<comment type="caution">
    <text evidence="1">The sequence shown here is derived from an EMBL/GenBank/DDBJ whole genome shotgun (WGS) entry which is preliminary data.</text>
</comment>
<dbReference type="EMBL" id="JADIKF010000038">
    <property type="protein sequence ID" value="MBM7129521.1"/>
    <property type="molecule type" value="Genomic_DNA"/>
</dbReference>
<reference evidence="1" key="1">
    <citation type="submission" date="2020-10" db="EMBL/GenBank/DDBJ databases">
        <title>Phylogeny of dyella-like bacteria.</title>
        <authorList>
            <person name="Fu J."/>
        </authorList>
    </citation>
    <scope>NUCLEOTIDE SEQUENCE</scope>
    <source>
        <strain evidence="1">DHON07</strain>
    </source>
</reference>
<keyword evidence="2" id="KW-1185">Reference proteome</keyword>
<name>A0ABS2KEB4_9GAMM</name>
<evidence type="ECO:0000313" key="2">
    <source>
        <dbReference type="Proteomes" id="UP001430193"/>
    </source>
</evidence>
<evidence type="ECO:0008006" key="3">
    <source>
        <dbReference type="Google" id="ProtNLM"/>
    </source>
</evidence>
<dbReference type="RefSeq" id="WP_204631141.1">
    <property type="nucleotide sequence ID" value="NZ_BSOC01000003.1"/>
</dbReference>